<dbReference type="InterPro" id="IPR005025">
    <property type="entry name" value="FMN_Rdtase-like_dom"/>
</dbReference>
<feature type="domain" description="NADPH-dependent FMN reductase-like" evidence="2">
    <location>
        <begin position="1"/>
        <end position="146"/>
    </location>
</feature>
<dbReference type="OrthoDB" id="9812295at2"/>
<dbReference type="AlphaFoldDB" id="A0A4Q0VG44"/>
<dbReference type="InterPro" id="IPR029039">
    <property type="entry name" value="Flavoprotein-like_sf"/>
</dbReference>
<evidence type="ECO:0000313" key="3">
    <source>
        <dbReference type="EMBL" id="RXI76556.1"/>
    </source>
</evidence>
<keyword evidence="4" id="KW-1185">Reference proteome</keyword>
<proteinExistence type="predicted"/>
<feature type="region of interest" description="Disordered" evidence="1">
    <location>
        <begin position="373"/>
        <end position="431"/>
    </location>
</feature>
<dbReference type="Proteomes" id="UP000290602">
    <property type="component" value="Unassembled WGS sequence"/>
</dbReference>
<dbReference type="PANTHER" id="PTHR30543:SF21">
    <property type="entry name" value="NAD(P)H-DEPENDENT FMN REDUCTASE LOT6"/>
    <property type="match status" value="1"/>
</dbReference>
<comment type="caution">
    <text evidence="3">The sequence shown here is derived from an EMBL/GenBank/DDBJ whole genome shotgun (WGS) entry which is preliminary data.</text>
</comment>
<dbReference type="GO" id="GO:0005829">
    <property type="term" value="C:cytosol"/>
    <property type="evidence" value="ECO:0007669"/>
    <property type="project" value="TreeGrafter"/>
</dbReference>
<accession>A0A4Q0VG44</accession>
<organism evidence="3 4">
    <name type="scientific">Levilactobacillus suantsaii</name>
    <dbReference type="NCBI Taxonomy" id="2292255"/>
    <lineage>
        <taxon>Bacteria</taxon>
        <taxon>Bacillati</taxon>
        <taxon>Bacillota</taxon>
        <taxon>Bacilli</taxon>
        <taxon>Lactobacillales</taxon>
        <taxon>Lactobacillaceae</taxon>
        <taxon>Levilactobacillus</taxon>
    </lineage>
</organism>
<feature type="compositionally biased region" description="Polar residues" evidence="1">
    <location>
        <begin position="422"/>
        <end position="431"/>
    </location>
</feature>
<name>A0A4Q0VG44_9LACO</name>
<dbReference type="Pfam" id="PF13596">
    <property type="entry name" value="PAS_10"/>
    <property type="match status" value="1"/>
</dbReference>
<feature type="compositionally biased region" description="Low complexity" evidence="1">
    <location>
        <begin position="390"/>
        <end position="403"/>
    </location>
</feature>
<feature type="region of interest" description="Disordered" evidence="1">
    <location>
        <begin position="185"/>
        <end position="205"/>
    </location>
</feature>
<dbReference type="Gene3D" id="3.40.50.360">
    <property type="match status" value="1"/>
</dbReference>
<dbReference type="Pfam" id="PF03358">
    <property type="entry name" value="FMN_red"/>
    <property type="match status" value="1"/>
</dbReference>
<dbReference type="RefSeq" id="WP_129033244.1">
    <property type="nucleotide sequence ID" value="NZ_CP059603.1"/>
</dbReference>
<dbReference type="GO" id="GO:0010181">
    <property type="term" value="F:FMN binding"/>
    <property type="evidence" value="ECO:0007669"/>
    <property type="project" value="TreeGrafter"/>
</dbReference>
<dbReference type="SUPFAM" id="SSF52218">
    <property type="entry name" value="Flavoproteins"/>
    <property type="match status" value="1"/>
</dbReference>
<evidence type="ECO:0000259" key="2">
    <source>
        <dbReference type="Pfam" id="PF03358"/>
    </source>
</evidence>
<reference evidence="3 4" key="1">
    <citation type="submission" date="2018-08" db="EMBL/GenBank/DDBJ databases">
        <title>Lactobacillus suantsai sp. nov., isolated from traditional fermented suan-tsai in Taiwan.</title>
        <authorList>
            <person name="Huang C.-H."/>
        </authorList>
    </citation>
    <scope>NUCLEOTIDE SEQUENCE [LARGE SCALE GENOMIC DNA]</scope>
    <source>
        <strain evidence="3 4">BCRC 12945</strain>
    </source>
</reference>
<evidence type="ECO:0000256" key="1">
    <source>
        <dbReference type="SAM" id="MobiDB-lite"/>
    </source>
</evidence>
<dbReference type="PANTHER" id="PTHR30543">
    <property type="entry name" value="CHROMATE REDUCTASE"/>
    <property type="match status" value="1"/>
</dbReference>
<dbReference type="EMBL" id="QXIL01000029">
    <property type="protein sequence ID" value="RXI76556.1"/>
    <property type="molecule type" value="Genomic_DNA"/>
</dbReference>
<sequence>MKLVGIAGSVADKSYNRMLLKYMTTHFSDLADIEMLDIKDVPLFNESDDQTNSDAVQYLKHKIEAADGVIIATPEHNHTITASLKSVIEWLSYKIHPLDGKPVMIVGASYYNQGSSRAQLNLRQILEAPGVNAVVLPGHEFLLGNVKEAFDADDNLKDEGTINFLQSTMQKFVKFVTVINSMEKSAPKDDDGADSEDLGATGKISTTVEGIDMNAPDWVEQAAKKTNAAEGNDYVKLDRGLLTVDQLNAFLNSMPLELTYADNSNQFIYYNKMGPAEDMLARRTPDQAGDPLSTVHPMKARVIKHVKQVIHALRTGASQEVRMPVPGNTADKYVVHNYRAMHDPDGNYMGVNENVVDIMPMIKWYLKQTGQKLEGNPDATTSASVKAEEPAPVADASSSASVDDGAEEKPAAKPAPAATPSDGYSSASVND</sequence>
<protein>
    <submittedName>
        <fullName evidence="3">NADPH-dependent oxidoreductase</fullName>
    </submittedName>
</protein>
<evidence type="ECO:0000313" key="4">
    <source>
        <dbReference type="Proteomes" id="UP000290602"/>
    </source>
</evidence>
<dbReference type="InterPro" id="IPR050712">
    <property type="entry name" value="NAD(P)H-dep_reductase"/>
</dbReference>
<dbReference type="GO" id="GO:0016491">
    <property type="term" value="F:oxidoreductase activity"/>
    <property type="evidence" value="ECO:0007669"/>
    <property type="project" value="InterPro"/>
</dbReference>
<gene>
    <name evidence="3" type="ORF">DXH47_10405</name>
</gene>
<dbReference type="Gene3D" id="3.30.450.20">
    <property type="entry name" value="PAS domain"/>
    <property type="match status" value="1"/>
</dbReference>